<evidence type="ECO:0000313" key="11">
    <source>
        <dbReference type="EMBL" id="MCA9383458.1"/>
    </source>
</evidence>
<protein>
    <recommendedName>
        <fullName evidence="6 7">Thioredoxin</fullName>
    </recommendedName>
</protein>
<reference evidence="11" key="2">
    <citation type="journal article" date="2021" name="Microbiome">
        <title>Successional dynamics and alternative stable states in a saline activated sludge microbial community over 9 years.</title>
        <authorList>
            <person name="Wang Y."/>
            <person name="Ye J."/>
            <person name="Ju F."/>
            <person name="Liu L."/>
            <person name="Boyd J.A."/>
            <person name="Deng Y."/>
            <person name="Parks D.H."/>
            <person name="Jiang X."/>
            <person name="Yin X."/>
            <person name="Woodcroft B.J."/>
            <person name="Tyson G.W."/>
            <person name="Hugenholtz P."/>
            <person name="Polz M.F."/>
            <person name="Zhang T."/>
        </authorList>
    </citation>
    <scope>NUCLEOTIDE SEQUENCE</scope>
    <source>
        <strain evidence="11">HKST-UBA14</strain>
    </source>
</reference>
<dbReference type="InterPro" id="IPR036249">
    <property type="entry name" value="Thioredoxin-like_sf"/>
</dbReference>
<comment type="caution">
    <text evidence="11">The sequence shown here is derived from an EMBL/GenBank/DDBJ whole genome shotgun (WGS) entry which is preliminary data.</text>
</comment>
<comment type="similarity">
    <text evidence="1 7">Belongs to the thioredoxin family.</text>
</comment>
<dbReference type="PRINTS" id="PR00421">
    <property type="entry name" value="THIOREDOXIN"/>
</dbReference>
<dbReference type="SUPFAM" id="SSF52833">
    <property type="entry name" value="Thioredoxin-like"/>
    <property type="match status" value="1"/>
</dbReference>
<dbReference type="PIRSF" id="PIRSF000077">
    <property type="entry name" value="Thioredoxin"/>
    <property type="match status" value="1"/>
</dbReference>
<accession>A0A955RJ62</accession>
<dbReference type="CDD" id="cd02947">
    <property type="entry name" value="TRX_family"/>
    <property type="match status" value="1"/>
</dbReference>
<keyword evidence="2" id="KW-0813">Transport</keyword>
<feature type="site" description="Deprotonates C-terminal active site Cys" evidence="8">
    <location>
        <position position="24"/>
    </location>
</feature>
<evidence type="ECO:0000256" key="6">
    <source>
        <dbReference type="NCBIfam" id="TIGR01068"/>
    </source>
</evidence>
<dbReference type="InterPro" id="IPR017937">
    <property type="entry name" value="Thioredoxin_CS"/>
</dbReference>
<feature type="active site" description="Nucleophile" evidence="8">
    <location>
        <position position="30"/>
    </location>
</feature>
<dbReference type="AlphaFoldDB" id="A0A955RJ62"/>
<evidence type="ECO:0000256" key="5">
    <source>
        <dbReference type="ARBA" id="ARBA00023284"/>
    </source>
</evidence>
<dbReference type="GO" id="GO:0045454">
    <property type="term" value="P:cell redox homeostasis"/>
    <property type="evidence" value="ECO:0007669"/>
    <property type="project" value="TreeGrafter"/>
</dbReference>
<feature type="active site" description="Nucleophile" evidence="8">
    <location>
        <position position="33"/>
    </location>
</feature>
<keyword evidence="5 9" id="KW-0676">Redox-active center</keyword>
<dbReference type="InterPro" id="IPR013766">
    <property type="entry name" value="Thioredoxin_domain"/>
</dbReference>
<feature type="site" description="Contributes to redox potential value" evidence="8">
    <location>
        <position position="32"/>
    </location>
</feature>
<proteinExistence type="inferred from homology"/>
<feature type="disulfide bond" description="Redox-active" evidence="9">
    <location>
        <begin position="30"/>
        <end position="33"/>
    </location>
</feature>
<evidence type="ECO:0000256" key="7">
    <source>
        <dbReference type="PIRNR" id="PIRNR000077"/>
    </source>
</evidence>
<dbReference type="Pfam" id="PF00085">
    <property type="entry name" value="Thioredoxin"/>
    <property type="match status" value="1"/>
</dbReference>
<dbReference type="PANTHER" id="PTHR45663">
    <property type="entry name" value="GEO12009P1"/>
    <property type="match status" value="1"/>
</dbReference>
<dbReference type="PROSITE" id="PS51352">
    <property type="entry name" value="THIOREDOXIN_2"/>
    <property type="match status" value="1"/>
</dbReference>
<evidence type="ECO:0000256" key="8">
    <source>
        <dbReference type="PIRSR" id="PIRSR000077-1"/>
    </source>
</evidence>
<dbReference type="PANTHER" id="PTHR45663:SF11">
    <property type="entry name" value="GEO12009P1"/>
    <property type="match status" value="1"/>
</dbReference>
<organism evidence="11 12">
    <name type="scientific">Candidatus Dojkabacteria bacterium</name>
    <dbReference type="NCBI Taxonomy" id="2099670"/>
    <lineage>
        <taxon>Bacteria</taxon>
        <taxon>Candidatus Dojkabacteria</taxon>
    </lineage>
</organism>
<dbReference type="GO" id="GO:0005829">
    <property type="term" value="C:cytosol"/>
    <property type="evidence" value="ECO:0007669"/>
    <property type="project" value="TreeGrafter"/>
</dbReference>
<evidence type="ECO:0000313" key="12">
    <source>
        <dbReference type="Proteomes" id="UP000783287"/>
    </source>
</evidence>
<dbReference type="Gene3D" id="3.40.30.10">
    <property type="entry name" value="Glutaredoxin"/>
    <property type="match status" value="1"/>
</dbReference>
<dbReference type="NCBIfam" id="TIGR01068">
    <property type="entry name" value="thioredoxin"/>
    <property type="match status" value="1"/>
</dbReference>
<evidence type="ECO:0000256" key="4">
    <source>
        <dbReference type="ARBA" id="ARBA00023157"/>
    </source>
</evidence>
<sequence>MAQAVTDNDFQKEVLEFEGVVLVDFWAEWCGPCKALEPAMESLTEKYSGNNAVKLLKLDVDENPQTQSNYQVLSIPTMILFKNGEVINTIVGLKPEEVIEQEIESALNS</sequence>
<dbReference type="PROSITE" id="PS00194">
    <property type="entry name" value="THIOREDOXIN_1"/>
    <property type="match status" value="1"/>
</dbReference>
<dbReference type="GO" id="GO:0015035">
    <property type="term" value="F:protein-disulfide reductase activity"/>
    <property type="evidence" value="ECO:0007669"/>
    <property type="project" value="UniProtKB-UniRule"/>
</dbReference>
<evidence type="ECO:0000256" key="1">
    <source>
        <dbReference type="ARBA" id="ARBA00008987"/>
    </source>
</evidence>
<dbReference type="FunFam" id="3.40.30.10:FF:000001">
    <property type="entry name" value="Thioredoxin"/>
    <property type="match status" value="1"/>
</dbReference>
<reference evidence="11" key="1">
    <citation type="submission" date="2020-04" db="EMBL/GenBank/DDBJ databases">
        <authorList>
            <person name="Zhang T."/>
        </authorList>
    </citation>
    <scope>NUCLEOTIDE SEQUENCE</scope>
    <source>
        <strain evidence="11">HKST-UBA14</strain>
    </source>
</reference>
<evidence type="ECO:0000256" key="2">
    <source>
        <dbReference type="ARBA" id="ARBA00022448"/>
    </source>
</evidence>
<feature type="domain" description="Thioredoxin" evidence="10">
    <location>
        <begin position="1"/>
        <end position="108"/>
    </location>
</feature>
<dbReference type="Proteomes" id="UP000783287">
    <property type="component" value="Unassembled WGS sequence"/>
</dbReference>
<feature type="site" description="Contributes to redox potential value" evidence="8">
    <location>
        <position position="31"/>
    </location>
</feature>
<evidence type="ECO:0000256" key="3">
    <source>
        <dbReference type="ARBA" id="ARBA00022982"/>
    </source>
</evidence>
<dbReference type="InterPro" id="IPR005746">
    <property type="entry name" value="Thioredoxin"/>
</dbReference>
<dbReference type="EMBL" id="JAGQLK010000073">
    <property type="protein sequence ID" value="MCA9383458.1"/>
    <property type="molecule type" value="Genomic_DNA"/>
</dbReference>
<gene>
    <name evidence="11" type="primary">trxA</name>
    <name evidence="11" type="ORF">KC909_03770</name>
</gene>
<keyword evidence="4 9" id="KW-1015">Disulfide bond</keyword>
<name>A0A955RJ62_9BACT</name>
<evidence type="ECO:0000256" key="9">
    <source>
        <dbReference type="PIRSR" id="PIRSR000077-4"/>
    </source>
</evidence>
<evidence type="ECO:0000259" key="10">
    <source>
        <dbReference type="PROSITE" id="PS51352"/>
    </source>
</evidence>
<keyword evidence="3" id="KW-0249">Electron transport</keyword>